<proteinExistence type="predicted"/>
<reference evidence="3" key="1">
    <citation type="submission" date="2021-12" db="EMBL/GenBank/DDBJ databases">
        <title>Convergent genome expansion in fungi linked to evolution of root-endophyte symbiosis.</title>
        <authorList>
            <consortium name="DOE Joint Genome Institute"/>
            <person name="Ke Y.-H."/>
            <person name="Bonito G."/>
            <person name="Liao H.-L."/>
            <person name="Looney B."/>
            <person name="Rojas-Flechas A."/>
            <person name="Nash J."/>
            <person name="Hameed K."/>
            <person name="Schadt C."/>
            <person name="Martin F."/>
            <person name="Crous P.W."/>
            <person name="Miettinen O."/>
            <person name="Magnuson J.K."/>
            <person name="Labbe J."/>
            <person name="Jacobson D."/>
            <person name="Doktycz M.J."/>
            <person name="Veneault-Fourrey C."/>
            <person name="Kuo A."/>
            <person name="Mondo S."/>
            <person name="Calhoun S."/>
            <person name="Riley R."/>
            <person name="Ohm R."/>
            <person name="LaButti K."/>
            <person name="Andreopoulos B."/>
            <person name="Pangilinan J."/>
            <person name="Nolan M."/>
            <person name="Tritt A."/>
            <person name="Clum A."/>
            <person name="Lipzen A."/>
            <person name="Daum C."/>
            <person name="Barry K."/>
            <person name="Grigoriev I.V."/>
            <person name="Vilgalys R."/>
        </authorList>
    </citation>
    <scope>NUCLEOTIDE SEQUENCE</scope>
    <source>
        <strain evidence="3">PMI_201</strain>
    </source>
</reference>
<keyword evidence="2" id="KW-0812">Transmembrane</keyword>
<keyword evidence="4" id="KW-1185">Reference proteome</keyword>
<sequence length="630" mass="70174">MEDSAIMETNSCLEELEEAAPSKNPSQENFIQHPQQRNQPPLKNPPRKSQQSAFKWRTFWAAYLQLFGYLILGGGFAVAHHYFYQYLHGTVVSDILGFTQFNTQQLYLQVGTAISWIAQSCFGAAINAAYNQYAWVRMRSKRHTVKALDSIFTGSSNFLSFMKPAFVREAPICWLIAACTLLMPLTSQFTQATLNVAQSSVAINRHVSVPVLNFANTSNYILSDQTQTTRDLLSEAVNINPAFQQIALETISGGKVLPMAVTSPNTTYNLTFRAPGIQCSPPTDQNTNDMIQKAIKNAAPSNTHWSGVVYIGCIIRPPNLTNDMGLLGVQFMGTMLACEHTDFMYQAKFTSTTSFQTITDLSNTKTKGLGRQFDNKVYAANNEYLTKMLNGSWYVAGNRSKDQTTPSLHVKATSNGANFFSPALEYLVMDAINGLHTTLTTVDNIPVKWIEKPYHISQADRALARKLSFEDIVEEVFRNITLSLFSNDEFWSLSRTKTTGAVSTPQTRYVYKRRTLTLTYGVSFILALFWTIVGLLCLLINGISRGMSFSSIVTSTRNKELDELSSNIGLKDAVLPGYMMKNTKLMFGIQDGERVGFGSHVTKFRMGQRIARDLDGEGGGWSNQLADLSE</sequence>
<dbReference type="Proteomes" id="UP001201262">
    <property type="component" value="Unassembled WGS sequence"/>
</dbReference>
<evidence type="ECO:0000256" key="2">
    <source>
        <dbReference type="SAM" id="Phobius"/>
    </source>
</evidence>
<accession>A0AAD4KEA7</accession>
<feature type="region of interest" description="Disordered" evidence="1">
    <location>
        <begin position="16"/>
        <end position="49"/>
    </location>
</feature>
<dbReference type="AlphaFoldDB" id="A0AAD4KEA7"/>
<gene>
    <name evidence="3" type="ORF">BGW36DRAFT_442699</name>
</gene>
<dbReference type="EMBL" id="JAJTJA010000017">
    <property type="protein sequence ID" value="KAH8688767.1"/>
    <property type="molecule type" value="Genomic_DNA"/>
</dbReference>
<keyword evidence="2" id="KW-1133">Transmembrane helix</keyword>
<evidence type="ECO:0000313" key="3">
    <source>
        <dbReference type="EMBL" id="KAH8688767.1"/>
    </source>
</evidence>
<dbReference type="GeneID" id="70251875"/>
<evidence type="ECO:0000256" key="1">
    <source>
        <dbReference type="SAM" id="MobiDB-lite"/>
    </source>
</evidence>
<dbReference type="PANTHER" id="PTHR35041:SF6">
    <property type="entry name" value="FORMYLMETHIONINE DEFORMYLASE-LIKE PROTEIN-RELATED"/>
    <property type="match status" value="1"/>
</dbReference>
<evidence type="ECO:0000313" key="4">
    <source>
        <dbReference type="Proteomes" id="UP001201262"/>
    </source>
</evidence>
<protein>
    <submittedName>
        <fullName evidence="3">Uncharacterized protein</fullName>
    </submittedName>
</protein>
<organism evidence="3 4">
    <name type="scientific">Talaromyces proteolyticus</name>
    <dbReference type="NCBI Taxonomy" id="1131652"/>
    <lineage>
        <taxon>Eukaryota</taxon>
        <taxon>Fungi</taxon>
        <taxon>Dikarya</taxon>
        <taxon>Ascomycota</taxon>
        <taxon>Pezizomycotina</taxon>
        <taxon>Eurotiomycetes</taxon>
        <taxon>Eurotiomycetidae</taxon>
        <taxon>Eurotiales</taxon>
        <taxon>Trichocomaceae</taxon>
        <taxon>Talaromyces</taxon>
        <taxon>Talaromyces sect. Bacilispori</taxon>
    </lineage>
</organism>
<dbReference type="RefSeq" id="XP_046065239.1">
    <property type="nucleotide sequence ID" value="XM_046221588.1"/>
</dbReference>
<feature type="transmembrane region" description="Helical" evidence="2">
    <location>
        <begin position="518"/>
        <end position="540"/>
    </location>
</feature>
<keyword evidence="2" id="KW-0472">Membrane</keyword>
<dbReference type="PANTHER" id="PTHR35041">
    <property type="entry name" value="MEDIATOR OF RNA POLYMERASE II TRANSCRIPTION SUBUNIT 1"/>
    <property type="match status" value="1"/>
</dbReference>
<feature type="transmembrane region" description="Helical" evidence="2">
    <location>
        <begin position="60"/>
        <end position="83"/>
    </location>
</feature>
<feature type="compositionally biased region" description="Polar residues" evidence="1">
    <location>
        <begin position="23"/>
        <end position="49"/>
    </location>
</feature>
<feature type="transmembrane region" description="Helical" evidence="2">
    <location>
        <begin position="106"/>
        <end position="130"/>
    </location>
</feature>
<comment type="caution">
    <text evidence="3">The sequence shown here is derived from an EMBL/GenBank/DDBJ whole genome shotgun (WGS) entry which is preliminary data.</text>
</comment>
<name>A0AAD4KEA7_9EURO</name>